<accession>A0A1I6XZG0</accession>
<organism evidence="2 3">
    <name type="scientific">Actinopolyspora righensis</name>
    <dbReference type="NCBI Taxonomy" id="995060"/>
    <lineage>
        <taxon>Bacteria</taxon>
        <taxon>Bacillati</taxon>
        <taxon>Actinomycetota</taxon>
        <taxon>Actinomycetes</taxon>
        <taxon>Actinopolysporales</taxon>
        <taxon>Actinopolysporaceae</taxon>
        <taxon>Actinopolyspora</taxon>
        <taxon>Actinopolyspora alba group</taxon>
    </lineage>
</organism>
<keyword evidence="3" id="KW-1185">Reference proteome</keyword>
<proteinExistence type="predicted"/>
<dbReference type="Proteomes" id="UP000199165">
    <property type="component" value="Unassembled WGS sequence"/>
</dbReference>
<evidence type="ECO:0000313" key="2">
    <source>
        <dbReference type="EMBL" id="SFT43432.1"/>
    </source>
</evidence>
<sequence>MAENSLAAAASDVAASAHVACARFRGTDPLLVGRTRRQLAAEIGYPDDSGRIPAARWMRAVTFEHLVRTDRFASELATTTVGRLGLNRPTDIVTADAHGDADKTSGLLADAHARAVSDGSVTLLHSLALPFAAPVENPEDSAALPDSAAPPENRAAAAESDVESDLAVIAPELDADGGSWLILGAAKDYERVRSRIEDARLLKGFLRVALAAESARSASSLPTGMSVHSHGVLAVPRNAFLQPEALVEALDDHRAEVRMRLAERQREFERSSPEETANLADYVAHLRATFDPASCTTCTLFSYCRDELRTSDDPTDLLVELGIPPDTRPQLVGLVDGTNEIGDAPASVVANVSATLDGVARRTGQRRVDQAGRPGTIDLVLAKSDSAVLGIHGIALRRVTTHGPEPWRTTVFDDPQSAWTRREVMHLLGRELSEAMAEQRRLDEENPGPVHLVVPDQPTADVLVSIADNLAGIELSGLRWRRDELMGRTPLTFDGEPAEIPHSLPETARTAVSFLLEEDRARALTLRSPIIELRESLARHVVAGGPPVASHRLDYLVRWTETATEGAVKPRELEDEIEAAPHTPGARLTSGSSDAIHEALTRVDAERADPGQPGSGRSDPEQSGTGRPGSAASEYTALVTEELDYKRGILDRALAVLHTVPDSRLRRVHREIEADAQAVWRRRLSLRASDLVRFGRTHRFWRNALVDVIESDGKCRSQLLALSNPQVAEELATDVGTREVAVATVVSVRPLVLDVASRRIRAGSRIVLLHVNGESCVERPEVELTVQKSNFKFAGLSIGPLSDVADSETQRRFGWEPENVPGLAVGDRLLVADFAWFSTNKGNAFLSVARPRVDNLAAPEPTCEAGSYVEDPETHERCCRPHEDVEAEWSDQLAERRARGELNPEVWPPIVDSDAFEVAPSGAPVGDATTRPVMVPPDGVTLDELE</sequence>
<protein>
    <submittedName>
        <fullName evidence="2">Uncharacterized protein</fullName>
    </submittedName>
</protein>
<evidence type="ECO:0000313" key="3">
    <source>
        <dbReference type="Proteomes" id="UP000199165"/>
    </source>
</evidence>
<dbReference type="EMBL" id="FPAT01000002">
    <property type="protein sequence ID" value="SFT43432.1"/>
    <property type="molecule type" value="Genomic_DNA"/>
</dbReference>
<feature type="compositionally biased region" description="Low complexity" evidence="1">
    <location>
        <begin position="140"/>
        <end position="159"/>
    </location>
</feature>
<reference evidence="3" key="1">
    <citation type="submission" date="2016-10" db="EMBL/GenBank/DDBJ databases">
        <authorList>
            <person name="Varghese N."/>
            <person name="Submissions S."/>
        </authorList>
    </citation>
    <scope>NUCLEOTIDE SEQUENCE [LARGE SCALE GENOMIC DNA]</scope>
    <source>
        <strain evidence="3">DSM 45501</strain>
    </source>
</reference>
<feature type="region of interest" description="Disordered" evidence="1">
    <location>
        <begin position="604"/>
        <end position="632"/>
    </location>
</feature>
<evidence type="ECO:0000256" key="1">
    <source>
        <dbReference type="SAM" id="MobiDB-lite"/>
    </source>
</evidence>
<dbReference type="AlphaFoldDB" id="A0A1I6XZG0"/>
<gene>
    <name evidence="2" type="ORF">SAMN04487904_10261</name>
</gene>
<dbReference type="RefSeq" id="WP_092973897.1">
    <property type="nucleotide sequence ID" value="NZ_FPAT01000002.1"/>
</dbReference>
<name>A0A1I6XZG0_9ACTN</name>
<dbReference type="STRING" id="995060.SAMN04487904_10261"/>
<feature type="region of interest" description="Disordered" evidence="1">
    <location>
        <begin position="138"/>
        <end position="160"/>
    </location>
</feature>
<feature type="region of interest" description="Disordered" evidence="1">
    <location>
        <begin position="919"/>
        <end position="946"/>
    </location>
</feature>